<feature type="region of interest" description="Disordered" evidence="2">
    <location>
        <begin position="52"/>
        <end position="78"/>
    </location>
</feature>
<gene>
    <name evidence="6" type="primary">LOC102207117</name>
</gene>
<dbReference type="Proteomes" id="UP000695023">
    <property type="component" value="Unplaced"/>
</dbReference>
<keyword evidence="3" id="KW-0812">Transmembrane</keyword>
<protein>
    <submittedName>
        <fullName evidence="6">Zinc-alpha-2-glycoprotein-like</fullName>
    </submittedName>
</protein>
<dbReference type="SUPFAM" id="SSF54452">
    <property type="entry name" value="MHC antigen-recognition domain"/>
    <property type="match status" value="1"/>
</dbReference>
<dbReference type="SUPFAM" id="SSF48726">
    <property type="entry name" value="Immunoglobulin"/>
    <property type="match status" value="1"/>
</dbReference>
<evidence type="ECO:0000256" key="3">
    <source>
        <dbReference type="SAM" id="Phobius"/>
    </source>
</evidence>
<dbReference type="RefSeq" id="XP_005750379.1">
    <property type="nucleotide sequence ID" value="XM_005750322.1"/>
</dbReference>
<organism evidence="5 6">
    <name type="scientific">Pundamilia nyererei</name>
    <dbReference type="NCBI Taxonomy" id="303518"/>
    <lineage>
        <taxon>Eukaryota</taxon>
        <taxon>Metazoa</taxon>
        <taxon>Chordata</taxon>
        <taxon>Craniata</taxon>
        <taxon>Vertebrata</taxon>
        <taxon>Euteleostomi</taxon>
        <taxon>Actinopterygii</taxon>
        <taxon>Neopterygii</taxon>
        <taxon>Teleostei</taxon>
        <taxon>Neoteleostei</taxon>
        <taxon>Acanthomorphata</taxon>
        <taxon>Ovalentaria</taxon>
        <taxon>Cichlomorphae</taxon>
        <taxon>Cichliformes</taxon>
        <taxon>Cichlidae</taxon>
        <taxon>African cichlids</taxon>
        <taxon>Pseudocrenilabrinae</taxon>
        <taxon>Haplochromini</taxon>
        <taxon>Pundamilia</taxon>
    </lineage>
</organism>
<dbReference type="PANTHER" id="PTHR16675:SF193">
    <property type="entry name" value="LOC571647 PROTEIN-RELATED"/>
    <property type="match status" value="1"/>
</dbReference>
<evidence type="ECO:0000313" key="5">
    <source>
        <dbReference type="Proteomes" id="UP000695023"/>
    </source>
</evidence>
<keyword evidence="1" id="KW-0325">Glycoprotein</keyword>
<dbReference type="InterPro" id="IPR003597">
    <property type="entry name" value="Ig_C1-set"/>
</dbReference>
<accession>A0A9Y3RXV1</accession>
<evidence type="ECO:0000256" key="1">
    <source>
        <dbReference type="ARBA" id="ARBA00023180"/>
    </source>
</evidence>
<evidence type="ECO:0000259" key="4">
    <source>
        <dbReference type="PROSITE" id="PS50835"/>
    </source>
</evidence>
<proteinExistence type="predicted"/>
<feature type="domain" description="Ig-like" evidence="4">
    <location>
        <begin position="195"/>
        <end position="284"/>
    </location>
</feature>
<reference evidence="6" key="1">
    <citation type="submission" date="2025-08" db="UniProtKB">
        <authorList>
            <consortium name="RefSeq"/>
        </authorList>
    </citation>
    <scope>IDENTIFICATION</scope>
</reference>
<dbReference type="InterPro" id="IPR011162">
    <property type="entry name" value="MHC_I/II-like_Ag-recog"/>
</dbReference>
<dbReference type="GO" id="GO:0009897">
    <property type="term" value="C:external side of plasma membrane"/>
    <property type="evidence" value="ECO:0007669"/>
    <property type="project" value="TreeGrafter"/>
</dbReference>
<evidence type="ECO:0000313" key="6">
    <source>
        <dbReference type="RefSeq" id="XP_005750379.1"/>
    </source>
</evidence>
<dbReference type="GO" id="GO:0006955">
    <property type="term" value="P:immune response"/>
    <property type="evidence" value="ECO:0007669"/>
    <property type="project" value="TreeGrafter"/>
</dbReference>
<dbReference type="InterPro" id="IPR036179">
    <property type="entry name" value="Ig-like_dom_sf"/>
</dbReference>
<sequence>MALSTVNYSNRSLQTSTYSLSNIYTGYYPIHHNISFSSYNINRSIIYSNTDDDTSGRKKQLGKCAPADQQKENTQSHQNERRWFSILMNWVRPNNSAPHVVEWKHKCVGKKQPDGSLQFLYSMNTIKYDGENFLIFDEKKKVWIPVTENAKQIERKLDRDEGLKEFIMGYMKNKCMDLLKVFVYCENEQQTKPPPEVHVFAKNSSINANLILICLATGFFTKKIIMRIKRNGRVLDKDDGLKSSGVVLNSDNSFQRRDQVEILKSDVAEYSCEVILEEFNVRVTKDWDRKIPPKKPFGIETPFIVLMGFIVFLFIGVPLVLMVFPRVRRGHNNRKGNNFIFSLSLINFDLQK</sequence>
<dbReference type="Gene3D" id="3.30.500.10">
    <property type="entry name" value="MHC class I-like antigen recognition-like"/>
    <property type="match status" value="1"/>
</dbReference>
<dbReference type="PROSITE" id="PS50835">
    <property type="entry name" value="IG_LIKE"/>
    <property type="match status" value="1"/>
</dbReference>
<dbReference type="Pfam" id="PF07654">
    <property type="entry name" value="C1-set"/>
    <property type="match status" value="1"/>
</dbReference>
<dbReference type="GO" id="GO:0005615">
    <property type="term" value="C:extracellular space"/>
    <property type="evidence" value="ECO:0007669"/>
    <property type="project" value="TreeGrafter"/>
</dbReference>
<dbReference type="InterPro" id="IPR007110">
    <property type="entry name" value="Ig-like_dom"/>
</dbReference>
<name>A0A9Y3RXV1_9CICH</name>
<keyword evidence="5" id="KW-1185">Reference proteome</keyword>
<dbReference type="AlphaFoldDB" id="A0A9Y3RXV1"/>
<keyword evidence="3" id="KW-0472">Membrane</keyword>
<dbReference type="Pfam" id="PF00129">
    <property type="entry name" value="MHC_I"/>
    <property type="match status" value="1"/>
</dbReference>
<dbReference type="InterPro" id="IPR050208">
    <property type="entry name" value="MHC_class-I_related"/>
</dbReference>
<feature type="transmembrane region" description="Helical" evidence="3">
    <location>
        <begin position="303"/>
        <end position="324"/>
    </location>
</feature>
<dbReference type="GeneID" id="102207117"/>
<evidence type="ECO:0000256" key="2">
    <source>
        <dbReference type="SAM" id="MobiDB-lite"/>
    </source>
</evidence>
<dbReference type="Gene3D" id="2.60.40.10">
    <property type="entry name" value="Immunoglobulins"/>
    <property type="match status" value="1"/>
</dbReference>
<dbReference type="InterPro" id="IPR013783">
    <property type="entry name" value="Ig-like_fold"/>
</dbReference>
<dbReference type="PANTHER" id="PTHR16675">
    <property type="entry name" value="MHC CLASS I-RELATED"/>
    <property type="match status" value="1"/>
</dbReference>
<dbReference type="InterPro" id="IPR037055">
    <property type="entry name" value="MHC_I-like_Ag-recog_sf"/>
</dbReference>
<dbReference type="InterPro" id="IPR011161">
    <property type="entry name" value="MHC_I-like_Ag-recog"/>
</dbReference>
<keyword evidence="3" id="KW-1133">Transmembrane helix</keyword>